<protein>
    <submittedName>
        <fullName evidence="2">Uncharacterized protein LOC113916432</fullName>
    </submittedName>
</protein>
<dbReference type="AlphaFoldDB" id="A0A6P9FKB2"/>
<dbReference type="Proteomes" id="UP000515165">
    <property type="component" value="Chromosome 1"/>
</dbReference>
<evidence type="ECO:0000313" key="1">
    <source>
        <dbReference type="Proteomes" id="UP000515165"/>
    </source>
</evidence>
<organism evidence="1 2">
    <name type="scientific">Zalophus californianus</name>
    <name type="common">California sealion</name>
    <dbReference type="NCBI Taxonomy" id="9704"/>
    <lineage>
        <taxon>Eukaryota</taxon>
        <taxon>Metazoa</taxon>
        <taxon>Chordata</taxon>
        <taxon>Craniata</taxon>
        <taxon>Vertebrata</taxon>
        <taxon>Euteleostomi</taxon>
        <taxon>Mammalia</taxon>
        <taxon>Eutheria</taxon>
        <taxon>Laurasiatheria</taxon>
        <taxon>Carnivora</taxon>
        <taxon>Caniformia</taxon>
        <taxon>Pinnipedia</taxon>
        <taxon>Otariidae</taxon>
        <taxon>Zalophus</taxon>
    </lineage>
</organism>
<accession>A0A6P9FKB2</accession>
<reference evidence="2" key="1">
    <citation type="submission" date="2025-08" db="UniProtKB">
        <authorList>
            <consortium name="RefSeq"/>
        </authorList>
    </citation>
    <scope>IDENTIFICATION</scope>
    <source>
        <tissue evidence="2">Blood</tissue>
    </source>
</reference>
<dbReference type="GeneID" id="113916432"/>
<dbReference type="RefSeq" id="XP_035582557.1">
    <property type="nucleotide sequence ID" value="XM_035726664.1"/>
</dbReference>
<dbReference type="KEGG" id="zca:113916432"/>
<gene>
    <name evidence="2" type="primary">LOC113916432</name>
</gene>
<proteinExistence type="predicted"/>
<evidence type="ECO:0000313" key="2">
    <source>
        <dbReference type="RefSeq" id="XP_035582557.1"/>
    </source>
</evidence>
<keyword evidence="1" id="KW-1185">Reference proteome</keyword>
<name>A0A6P9FKB2_ZALCA</name>
<sequence length="114" mass="12658">MVDLKYSIEKDSASSQIYGGLDSQAQPNRNKGPKAAFYNLGPVDIWSQINLCCSGPSCTCSVTISLWPAPSLYSLVPYHHFSADYAFELPYLYQISDASDYETMGLCQLVNLHH</sequence>